<feature type="chain" id="PRO_5015331162" description="Peptidase A2 domain-containing protein" evidence="2">
    <location>
        <begin position="25"/>
        <end position="228"/>
    </location>
</feature>
<feature type="transmembrane region" description="Helical" evidence="1">
    <location>
        <begin position="34"/>
        <end position="52"/>
    </location>
</feature>
<keyword evidence="1" id="KW-0812">Transmembrane</keyword>
<dbReference type="InterPro" id="IPR034122">
    <property type="entry name" value="Retropepsin-like_bacterial"/>
</dbReference>
<dbReference type="Gene3D" id="2.40.70.10">
    <property type="entry name" value="Acid Proteases"/>
    <property type="match status" value="1"/>
</dbReference>
<dbReference type="RefSeq" id="WP_027833450.1">
    <property type="nucleotide sequence ID" value="NZ_CP021330.1"/>
</dbReference>
<dbReference type="PROSITE" id="PS00141">
    <property type="entry name" value="ASP_PROTEASE"/>
    <property type="match status" value="1"/>
</dbReference>
<proteinExistence type="predicted"/>
<dbReference type="AlphaFoldDB" id="A0A2R4MGN8"/>
<evidence type="ECO:0000256" key="1">
    <source>
        <dbReference type="SAM" id="Phobius"/>
    </source>
</evidence>
<feature type="transmembrane region" description="Helical" evidence="1">
    <location>
        <begin position="64"/>
        <end position="80"/>
    </location>
</feature>
<reference evidence="3 4" key="1">
    <citation type="submission" date="2017-05" db="EMBL/GenBank/DDBJ databases">
        <title>Genome Analysis of Maritalea myrionectae HL2708#5.</title>
        <authorList>
            <consortium name="Cotde Inc.-PKNU"/>
            <person name="Jang D."/>
            <person name="Oh H.-M."/>
        </authorList>
    </citation>
    <scope>NUCLEOTIDE SEQUENCE [LARGE SCALE GENOMIC DNA]</scope>
    <source>
        <strain evidence="3 4">HL2708#5</strain>
    </source>
</reference>
<evidence type="ECO:0000313" key="4">
    <source>
        <dbReference type="Proteomes" id="UP000258927"/>
    </source>
</evidence>
<sequence length="228" mass="24538">MLFIGIALLVAFALAFLISSNAGAAIGLAEQDFGQLIILIAVLVLVAGGAFGRRIRLGEMFTGMVMWGAIFVAIIVGYSFRTDFERFGARIWTQLSPGTGFTDSETGTVMFTRNADDHFVINAKVNGNNERFLFDTGATTIVLTADSARAAGYDPARLIYSIPVQTANGQTEAALIKLDRIEVGGIVRENIDAMVARPEALNANLLGMNYMQTLQGFSVEGDRLTLTD</sequence>
<feature type="signal peptide" evidence="2">
    <location>
        <begin position="1"/>
        <end position="24"/>
    </location>
</feature>
<dbReference type="Pfam" id="PF13975">
    <property type="entry name" value="gag-asp_proteas"/>
    <property type="match status" value="1"/>
</dbReference>
<dbReference type="STRING" id="1122213.GCA_000423365_00179"/>
<dbReference type="Proteomes" id="UP000258927">
    <property type="component" value="Chromosome"/>
</dbReference>
<dbReference type="InterPro" id="IPR011969">
    <property type="entry name" value="Clan_AA_Asp_peptidase_C"/>
</dbReference>
<dbReference type="KEGG" id="mmyr:MXMO3_02542"/>
<keyword evidence="1" id="KW-1133">Transmembrane helix</keyword>
<keyword evidence="2" id="KW-0732">Signal</keyword>
<accession>A0A2R4MGN8</accession>
<keyword evidence="1" id="KW-0472">Membrane</keyword>
<dbReference type="EMBL" id="CP021330">
    <property type="protein sequence ID" value="AVX05054.1"/>
    <property type="molecule type" value="Genomic_DNA"/>
</dbReference>
<evidence type="ECO:0008006" key="5">
    <source>
        <dbReference type="Google" id="ProtNLM"/>
    </source>
</evidence>
<dbReference type="InterPro" id="IPR021109">
    <property type="entry name" value="Peptidase_aspartic_dom_sf"/>
</dbReference>
<dbReference type="NCBIfam" id="TIGR02281">
    <property type="entry name" value="clan_AA_DTGA"/>
    <property type="match status" value="1"/>
</dbReference>
<name>A0A2R4MGN8_9HYPH</name>
<evidence type="ECO:0000256" key="2">
    <source>
        <dbReference type="SAM" id="SignalP"/>
    </source>
</evidence>
<gene>
    <name evidence="3" type="ORF">MXMO3_02542</name>
</gene>
<protein>
    <recommendedName>
        <fullName evidence="5">Peptidase A2 domain-containing protein</fullName>
    </recommendedName>
</protein>
<evidence type="ECO:0000313" key="3">
    <source>
        <dbReference type="EMBL" id="AVX05054.1"/>
    </source>
</evidence>
<dbReference type="InterPro" id="IPR001969">
    <property type="entry name" value="Aspartic_peptidase_AS"/>
</dbReference>
<dbReference type="SUPFAM" id="SSF50630">
    <property type="entry name" value="Acid proteases"/>
    <property type="match status" value="1"/>
</dbReference>
<dbReference type="GO" id="GO:0004190">
    <property type="term" value="F:aspartic-type endopeptidase activity"/>
    <property type="evidence" value="ECO:0007669"/>
    <property type="project" value="InterPro"/>
</dbReference>
<dbReference type="GO" id="GO:0006508">
    <property type="term" value="P:proteolysis"/>
    <property type="evidence" value="ECO:0007669"/>
    <property type="project" value="InterPro"/>
</dbReference>
<keyword evidence="4" id="KW-1185">Reference proteome</keyword>
<dbReference type="CDD" id="cd05483">
    <property type="entry name" value="retropepsin_like_bacteria"/>
    <property type="match status" value="1"/>
</dbReference>
<organism evidence="3 4">
    <name type="scientific">Maritalea myrionectae</name>
    <dbReference type="NCBI Taxonomy" id="454601"/>
    <lineage>
        <taxon>Bacteria</taxon>
        <taxon>Pseudomonadati</taxon>
        <taxon>Pseudomonadota</taxon>
        <taxon>Alphaproteobacteria</taxon>
        <taxon>Hyphomicrobiales</taxon>
        <taxon>Devosiaceae</taxon>
        <taxon>Maritalea</taxon>
    </lineage>
</organism>